<feature type="compositionally biased region" description="Polar residues" evidence="1">
    <location>
        <begin position="315"/>
        <end position="325"/>
    </location>
</feature>
<evidence type="ECO:0000256" key="1">
    <source>
        <dbReference type="SAM" id="MobiDB-lite"/>
    </source>
</evidence>
<feature type="compositionally biased region" description="Basic and acidic residues" evidence="1">
    <location>
        <begin position="83"/>
        <end position="140"/>
    </location>
</feature>
<sequence>MAPGKFKKKDDGNIADSAAELVKSDEKNSKSVKAKLISAKSAKAKLKDASKLSSQELVQSKEARTVSEVTVKNKNKRKRNKLDKKDWNGKTDTPKRNKLDKKDWNGKTDTPKDVISHRRNEVEKITKDKREGRERREQKPGKSIGGMIFMCNAKTKPDCFHYHVMGVSAGRLELVMRIKPGLKLFLYDFDLKLMYGIYEATSTGGMKLQPAAFAGAFPAQVRFKIYKDCLPLPEGVFKKAIRDSYDEKTHKFKTELTVDQVKRLTELFHPAPWLHSNARSSQSELMPVPSVQPPPSLSTLPSQETHREQVYREQQYGTKPRQGSTPYDDDGHNIMPKNAHSSDPLFLTEKEYRNYGLRSERHFLPTTASGSLPTSTTYDNHWFDHGREQLPSNLISRSDNSALVPKEPGRGDIHFLSEKEYRTYGLKGCQEPPSRQTLPTLEANRVFEDSMKNVCNPYDDSTTSLVNRYLSLPGTVATPTEPYYLTRGGAYVNNSSYTYGTKDHLGRLNSEGEISHSSYASHALSEYNKTYHRLGGDPGVTSSTVSSRYSFEGPSFSRR</sequence>
<dbReference type="EMBL" id="JBJUIK010000009">
    <property type="protein sequence ID" value="KAL3517500.1"/>
    <property type="molecule type" value="Genomic_DNA"/>
</dbReference>
<dbReference type="AlphaFoldDB" id="A0ABD2ZGW1"/>
<dbReference type="PROSITE" id="PS51222">
    <property type="entry name" value="DCD"/>
    <property type="match status" value="1"/>
</dbReference>
<dbReference type="SMART" id="SM00767">
    <property type="entry name" value="DCD"/>
    <property type="match status" value="1"/>
</dbReference>
<evidence type="ECO:0000313" key="4">
    <source>
        <dbReference type="Proteomes" id="UP001630127"/>
    </source>
</evidence>
<dbReference type="Proteomes" id="UP001630127">
    <property type="component" value="Unassembled WGS sequence"/>
</dbReference>
<feature type="domain" description="DCD" evidence="2">
    <location>
        <begin position="142"/>
        <end position="270"/>
    </location>
</feature>
<organism evidence="3 4">
    <name type="scientific">Cinchona calisaya</name>
    <dbReference type="NCBI Taxonomy" id="153742"/>
    <lineage>
        <taxon>Eukaryota</taxon>
        <taxon>Viridiplantae</taxon>
        <taxon>Streptophyta</taxon>
        <taxon>Embryophyta</taxon>
        <taxon>Tracheophyta</taxon>
        <taxon>Spermatophyta</taxon>
        <taxon>Magnoliopsida</taxon>
        <taxon>eudicotyledons</taxon>
        <taxon>Gunneridae</taxon>
        <taxon>Pentapetalae</taxon>
        <taxon>asterids</taxon>
        <taxon>lamiids</taxon>
        <taxon>Gentianales</taxon>
        <taxon>Rubiaceae</taxon>
        <taxon>Cinchonoideae</taxon>
        <taxon>Cinchoneae</taxon>
        <taxon>Cinchona</taxon>
    </lineage>
</organism>
<dbReference type="InterPro" id="IPR013989">
    <property type="entry name" value="Dev_and_cell_death_domain"/>
</dbReference>
<dbReference type="Pfam" id="PF10539">
    <property type="entry name" value="Dev_Cell_Death"/>
    <property type="match status" value="1"/>
</dbReference>
<evidence type="ECO:0000313" key="3">
    <source>
        <dbReference type="EMBL" id="KAL3517500.1"/>
    </source>
</evidence>
<feature type="compositionally biased region" description="Basic residues" evidence="1">
    <location>
        <begin position="73"/>
        <end position="82"/>
    </location>
</feature>
<protein>
    <recommendedName>
        <fullName evidence="2">DCD domain-containing protein</fullName>
    </recommendedName>
</protein>
<feature type="region of interest" description="Disordered" evidence="1">
    <location>
        <begin position="40"/>
        <end position="141"/>
    </location>
</feature>
<comment type="caution">
    <text evidence="3">The sequence shown here is derived from an EMBL/GenBank/DDBJ whole genome shotgun (WGS) entry which is preliminary data.</text>
</comment>
<feature type="region of interest" description="Disordered" evidence="1">
    <location>
        <begin position="279"/>
        <end position="328"/>
    </location>
</feature>
<dbReference type="PANTHER" id="PTHR46444:SF3">
    <property type="entry name" value="DCD (DEVELOPMENT AND CELL DEATH) DOMAIN PROTEIN"/>
    <property type="match status" value="1"/>
</dbReference>
<proteinExistence type="predicted"/>
<accession>A0ABD2ZGW1</accession>
<keyword evidence="4" id="KW-1185">Reference proteome</keyword>
<evidence type="ECO:0000259" key="2">
    <source>
        <dbReference type="PROSITE" id="PS51222"/>
    </source>
</evidence>
<dbReference type="PANTHER" id="PTHR46444">
    <property type="entry name" value="DCD (DEVELOPMENT AND CELL DEATH) DOMAIN PROTEIN-RELATED"/>
    <property type="match status" value="1"/>
</dbReference>
<gene>
    <name evidence="3" type="ORF">ACH5RR_020089</name>
</gene>
<reference evidence="3 4" key="1">
    <citation type="submission" date="2024-11" db="EMBL/GenBank/DDBJ databases">
        <title>A near-complete genome assembly of Cinchona calisaya.</title>
        <authorList>
            <person name="Lian D.C."/>
            <person name="Zhao X.W."/>
            <person name="Wei L."/>
        </authorList>
    </citation>
    <scope>NUCLEOTIDE SEQUENCE [LARGE SCALE GENOMIC DNA]</scope>
    <source>
        <tissue evidence="3">Nenye</tissue>
    </source>
</reference>
<name>A0ABD2ZGW1_9GENT</name>